<evidence type="ECO:0008006" key="4">
    <source>
        <dbReference type="Google" id="ProtNLM"/>
    </source>
</evidence>
<proteinExistence type="predicted"/>
<dbReference type="RefSeq" id="WP_143516839.1">
    <property type="nucleotide sequence ID" value="NZ_OBEA01000001.1"/>
</dbReference>
<gene>
    <name evidence="2" type="ORF">SAMN06297129_0435</name>
</gene>
<feature type="transmembrane region" description="Helical" evidence="1">
    <location>
        <begin position="6"/>
        <end position="28"/>
    </location>
</feature>
<accession>A0A285HRR9</accession>
<organism evidence="2 3">
    <name type="scientific">Pseudooceanicola antarcticus</name>
    <dbReference type="NCBI Taxonomy" id="1247613"/>
    <lineage>
        <taxon>Bacteria</taxon>
        <taxon>Pseudomonadati</taxon>
        <taxon>Pseudomonadota</taxon>
        <taxon>Alphaproteobacteria</taxon>
        <taxon>Rhodobacterales</taxon>
        <taxon>Paracoccaceae</taxon>
        <taxon>Pseudooceanicola</taxon>
    </lineage>
</organism>
<dbReference type="CDD" id="cd00198">
    <property type="entry name" value="vWFA"/>
    <property type="match status" value="1"/>
</dbReference>
<evidence type="ECO:0000313" key="2">
    <source>
        <dbReference type="EMBL" id="SNY38412.1"/>
    </source>
</evidence>
<dbReference type="Proteomes" id="UP000231655">
    <property type="component" value="Unassembled WGS sequence"/>
</dbReference>
<protein>
    <recommendedName>
        <fullName evidence="4">VWFA domain-containing protein</fullName>
    </recommendedName>
</protein>
<sequence length="331" mass="36741">MKKIDWHLRIGVLSVVVTIALAFLAMWWDYMLETRTSSSDRSNLAAKSASNRVSTKPLPEVASVTNDKLHVVIIVDISGSIEDEYTLLKSQVKSLAAGLWKYGFSDSIISVVHTPLIAQGHEQDGERGYAYEHEVPPIGQESPIARTFEVPRQTADILEYMDSFRAHGPTELELVLQVSTRLVSERAAERRKAIVFFFSDGIVNAYRSGNSIFARPTPFVVNPCVEDPNSDPEICLSDPKFLDADGELVFGLSQLNGTADGSDEIGNLKLITDYIESFMVGGYGWAQEDIMQSISTTGTFALLEGPEDRLLRWVPWLYQTGKVKGNYTPLD</sequence>
<dbReference type="SUPFAM" id="SSF53300">
    <property type="entry name" value="vWA-like"/>
    <property type="match status" value="1"/>
</dbReference>
<evidence type="ECO:0000313" key="3">
    <source>
        <dbReference type="Proteomes" id="UP000231655"/>
    </source>
</evidence>
<name>A0A285HRR9_9RHOB</name>
<keyword evidence="1" id="KW-1133">Transmembrane helix</keyword>
<dbReference type="AlphaFoldDB" id="A0A285HRR9"/>
<reference evidence="2 3" key="1">
    <citation type="submission" date="2017-09" db="EMBL/GenBank/DDBJ databases">
        <authorList>
            <person name="Ehlers B."/>
            <person name="Leendertz F.H."/>
        </authorList>
    </citation>
    <scope>NUCLEOTIDE SEQUENCE [LARGE SCALE GENOMIC DNA]</scope>
    <source>
        <strain evidence="2 3">CGMCC 1.12662</strain>
    </source>
</reference>
<dbReference type="EMBL" id="OBEA01000001">
    <property type="protein sequence ID" value="SNY38412.1"/>
    <property type="molecule type" value="Genomic_DNA"/>
</dbReference>
<dbReference type="Gene3D" id="3.40.50.410">
    <property type="entry name" value="von Willebrand factor, type A domain"/>
    <property type="match status" value="1"/>
</dbReference>
<evidence type="ECO:0000256" key="1">
    <source>
        <dbReference type="SAM" id="Phobius"/>
    </source>
</evidence>
<keyword evidence="1" id="KW-0812">Transmembrane</keyword>
<dbReference type="InterPro" id="IPR036465">
    <property type="entry name" value="vWFA_dom_sf"/>
</dbReference>
<keyword evidence="1" id="KW-0472">Membrane</keyword>